<dbReference type="EMBL" id="JADBEM010000001">
    <property type="protein sequence ID" value="MBE1610143.1"/>
    <property type="molecule type" value="Genomic_DNA"/>
</dbReference>
<feature type="domain" description="ABC3 transporter permease C-terminal" evidence="9">
    <location>
        <begin position="673"/>
        <end position="788"/>
    </location>
</feature>
<dbReference type="PANTHER" id="PTHR30572:SF4">
    <property type="entry name" value="ABC TRANSPORTER PERMEASE YTRF"/>
    <property type="match status" value="1"/>
</dbReference>
<evidence type="ECO:0000256" key="5">
    <source>
        <dbReference type="ARBA" id="ARBA00023136"/>
    </source>
</evidence>
<feature type="transmembrane region" description="Helical" evidence="8">
    <location>
        <begin position="20"/>
        <end position="42"/>
    </location>
</feature>
<dbReference type="Proteomes" id="UP000638648">
    <property type="component" value="Unassembled WGS sequence"/>
</dbReference>
<feature type="transmembrane region" description="Helical" evidence="8">
    <location>
        <begin position="714"/>
        <end position="738"/>
    </location>
</feature>
<feature type="transmembrane region" description="Helical" evidence="8">
    <location>
        <begin position="769"/>
        <end position="792"/>
    </location>
</feature>
<keyword evidence="2" id="KW-1003">Cell membrane</keyword>
<evidence type="ECO:0000256" key="4">
    <source>
        <dbReference type="ARBA" id="ARBA00022989"/>
    </source>
</evidence>
<reference evidence="10" key="1">
    <citation type="submission" date="2020-10" db="EMBL/GenBank/DDBJ databases">
        <title>Sequencing the genomes of 1000 actinobacteria strains.</title>
        <authorList>
            <person name="Klenk H.-P."/>
        </authorList>
    </citation>
    <scope>NUCLEOTIDE SEQUENCE</scope>
    <source>
        <strain evidence="10">DSM 45354</strain>
    </source>
</reference>
<dbReference type="RefSeq" id="WP_192753559.1">
    <property type="nucleotide sequence ID" value="NZ_BAABJL010000131.1"/>
</dbReference>
<dbReference type="InterPro" id="IPR003838">
    <property type="entry name" value="ABC3_permease_C"/>
</dbReference>
<evidence type="ECO:0000256" key="3">
    <source>
        <dbReference type="ARBA" id="ARBA00022692"/>
    </source>
</evidence>
<feature type="transmembrane region" description="Helical" evidence="8">
    <location>
        <begin position="304"/>
        <end position="327"/>
    </location>
</feature>
<feature type="transmembrane region" description="Helical" evidence="8">
    <location>
        <begin position="254"/>
        <end position="283"/>
    </location>
</feature>
<comment type="similarity">
    <text evidence="6">Belongs to the ABC-4 integral membrane protein family.</text>
</comment>
<feature type="transmembrane region" description="Helical" evidence="8">
    <location>
        <begin position="347"/>
        <end position="369"/>
    </location>
</feature>
<comment type="subcellular location">
    <subcellularLocation>
        <location evidence="1">Cell membrane</location>
        <topology evidence="1">Multi-pass membrane protein</topology>
    </subcellularLocation>
</comment>
<dbReference type="GO" id="GO:0005886">
    <property type="term" value="C:plasma membrane"/>
    <property type="evidence" value="ECO:0007669"/>
    <property type="project" value="UniProtKB-SubCell"/>
</dbReference>
<evidence type="ECO:0000313" key="10">
    <source>
        <dbReference type="EMBL" id="MBE1610143.1"/>
    </source>
</evidence>
<gene>
    <name evidence="10" type="ORF">HEB94_006991</name>
</gene>
<dbReference type="Pfam" id="PF02687">
    <property type="entry name" value="FtsX"/>
    <property type="match status" value="2"/>
</dbReference>
<feature type="transmembrane region" description="Helical" evidence="8">
    <location>
        <begin position="666"/>
        <end position="693"/>
    </location>
</feature>
<feature type="domain" description="ABC3 transporter permease C-terminal" evidence="9">
    <location>
        <begin position="260"/>
        <end position="377"/>
    </location>
</feature>
<feature type="transmembrane region" description="Helical" evidence="8">
    <location>
        <begin position="424"/>
        <end position="445"/>
    </location>
</feature>
<keyword evidence="3 8" id="KW-0812">Transmembrane</keyword>
<dbReference type="GO" id="GO:0022857">
    <property type="term" value="F:transmembrane transporter activity"/>
    <property type="evidence" value="ECO:0007669"/>
    <property type="project" value="TreeGrafter"/>
</dbReference>
<accession>A0A927RNJ6</accession>
<evidence type="ECO:0000256" key="1">
    <source>
        <dbReference type="ARBA" id="ARBA00004651"/>
    </source>
</evidence>
<sequence>MRTVLRVGWAAVGRRRLQSLVIAAVVLLSSCTAMVALGLLVASNAPFDHAFARQHGAHTTASFDPAKASAADLTATADRPGVTATAGPFDAVTARLLATTPHGTRPGPDGLIVGRAETATPVDRLELTDGTWLTGPGQIVLSRDSYGTGDLAWRVGTEITVDVPGKPTLRVVGIADSITGTADAWVWPTQTNVLRAEDAVASRQMLYRFDSSRSDTAIRTSLSAATAALPDGALTGSSAYLAVKLRAEGNLKPMVPFVVTFAVVGLVISALIVVNVVSGAVVAGFRTIGVQKTLGFTPGQVVGVYVGQILAVGVPACLLGVLLGRLLATPLLAQTAEAYALSSPATIPAWVDLLVLLGVPVMVGLAAIVPAARAGRLSAVQAITVGRAPSSGRGFRIRRALAATGLPRPVSFGLGTPFARPARAAVTVVAVLLGATTVVFATGLATSLSEVAAAFNRTAAVPVTVELIAAHVGPGPAGGNVPAPRNGGGNGGGPPQPADPAAVRAIIQAQPGTARLVATSEQEVDLAGSTEPLSVRAYDGDPSWVGYPLISGRWYDGPDEAVAGSRMLRLTGTKVGDHITIRTSLGERRVHVVGEAFSNVGEATLIMGTEGLDGLVEHLTPNRFEIGLTQGTEPHAYADALLADLRDVAAVPQVTADTQENETIQVMLALIATLSLLLVGVAALGVFNTVVLNTRERVHEIGVLRSVGMTPGQVRWMVVTSMVTIGLVGGALAVPLGYALHRWILHAIGEAAGTDVPHSVVAVYGPLELVGLGACGIVLAVLGALIPAGWAAGTRVATALHAE</sequence>
<protein>
    <submittedName>
        <fullName evidence="10">ABC transport system permease protein</fullName>
    </submittedName>
</protein>
<evidence type="ECO:0000256" key="8">
    <source>
        <dbReference type="SAM" id="Phobius"/>
    </source>
</evidence>
<dbReference type="PROSITE" id="PS51257">
    <property type="entry name" value="PROKAR_LIPOPROTEIN"/>
    <property type="match status" value="1"/>
</dbReference>
<name>A0A927RNJ6_9ACTN</name>
<feature type="region of interest" description="Disordered" evidence="7">
    <location>
        <begin position="478"/>
        <end position="500"/>
    </location>
</feature>
<dbReference type="PANTHER" id="PTHR30572">
    <property type="entry name" value="MEMBRANE COMPONENT OF TRANSPORTER-RELATED"/>
    <property type="match status" value="1"/>
</dbReference>
<keyword evidence="5 8" id="KW-0472">Membrane</keyword>
<dbReference type="AlphaFoldDB" id="A0A927RNJ6"/>
<keyword evidence="11" id="KW-1185">Reference proteome</keyword>
<evidence type="ECO:0000313" key="11">
    <source>
        <dbReference type="Proteomes" id="UP000638648"/>
    </source>
</evidence>
<comment type="caution">
    <text evidence="10">The sequence shown here is derived from an EMBL/GenBank/DDBJ whole genome shotgun (WGS) entry which is preliminary data.</text>
</comment>
<evidence type="ECO:0000259" key="9">
    <source>
        <dbReference type="Pfam" id="PF02687"/>
    </source>
</evidence>
<evidence type="ECO:0000256" key="7">
    <source>
        <dbReference type="SAM" id="MobiDB-lite"/>
    </source>
</evidence>
<dbReference type="InterPro" id="IPR050250">
    <property type="entry name" value="Macrolide_Exporter_MacB"/>
</dbReference>
<proteinExistence type="inferred from homology"/>
<evidence type="ECO:0000256" key="6">
    <source>
        <dbReference type="ARBA" id="ARBA00038076"/>
    </source>
</evidence>
<evidence type="ECO:0000256" key="2">
    <source>
        <dbReference type="ARBA" id="ARBA00022475"/>
    </source>
</evidence>
<keyword evidence="4 8" id="KW-1133">Transmembrane helix</keyword>
<organism evidence="10 11">
    <name type="scientific">Actinopolymorpha pittospori</name>
    <dbReference type="NCBI Taxonomy" id="648752"/>
    <lineage>
        <taxon>Bacteria</taxon>
        <taxon>Bacillati</taxon>
        <taxon>Actinomycetota</taxon>
        <taxon>Actinomycetes</taxon>
        <taxon>Propionibacteriales</taxon>
        <taxon>Actinopolymorphaceae</taxon>
        <taxon>Actinopolymorpha</taxon>
    </lineage>
</organism>